<dbReference type="Pfam" id="PF10217">
    <property type="entry name" value="DUF2039"/>
    <property type="match status" value="1"/>
</dbReference>
<reference evidence="2" key="1">
    <citation type="journal article" date="2016" name="Nature">
        <title>The genome of the seagrass Zostera marina reveals angiosperm adaptation to the sea.</title>
        <authorList>
            <person name="Olsen J.L."/>
            <person name="Rouze P."/>
            <person name="Verhelst B."/>
            <person name="Lin Y.-C."/>
            <person name="Bayer T."/>
            <person name="Collen J."/>
            <person name="Dattolo E."/>
            <person name="De Paoli E."/>
            <person name="Dittami S."/>
            <person name="Maumus F."/>
            <person name="Michel G."/>
            <person name="Kersting A."/>
            <person name="Lauritano C."/>
            <person name="Lohaus R."/>
            <person name="Toepel M."/>
            <person name="Tonon T."/>
            <person name="Vanneste K."/>
            <person name="Amirebrahimi M."/>
            <person name="Brakel J."/>
            <person name="Bostroem C."/>
            <person name="Chovatia M."/>
            <person name="Grimwood J."/>
            <person name="Jenkins J.W."/>
            <person name="Jueterbock A."/>
            <person name="Mraz A."/>
            <person name="Stam W.T."/>
            <person name="Tice H."/>
            <person name="Bornberg-Bauer E."/>
            <person name="Green P.J."/>
            <person name="Pearson G.A."/>
            <person name="Procaccini G."/>
            <person name="Duarte C.M."/>
            <person name="Schmutz J."/>
            <person name="Reusch T.B.H."/>
            <person name="Van de Peer Y."/>
        </authorList>
    </citation>
    <scope>NUCLEOTIDE SEQUENCE [LARGE SCALE GENOMIC DNA]</scope>
    <source>
        <strain evidence="2">cv. Finnish</strain>
    </source>
</reference>
<protein>
    <submittedName>
        <fullName evidence="1">Uncharacterized protein</fullName>
    </submittedName>
</protein>
<dbReference type="OrthoDB" id="250548at2759"/>
<comment type="caution">
    <text evidence="1">The sequence shown here is derived from an EMBL/GenBank/DDBJ whole genome shotgun (WGS) entry which is preliminary data.</text>
</comment>
<evidence type="ECO:0000313" key="1">
    <source>
        <dbReference type="EMBL" id="KMZ66846.1"/>
    </source>
</evidence>
<sequence length="192" mass="21794">MSSRSGPPKHMNKYAWKPKANIKVNESEVGSRQRPYSEITGVCPRCRDQIDWKRRYGKYKPLVEPGKCQKCSKRNVRQAHHKICLDCSKSNGVCAKCCCQVTKTIGRDISEIEAEQKLLDEAIKNARERERRTLLRAMNKAKANTGNDDEEEATSKICNRSREGNIFAAKSIDEYAQSIGGHHHGDEDLLCK</sequence>
<accession>A0A0K9PD01</accession>
<evidence type="ECO:0000313" key="2">
    <source>
        <dbReference type="Proteomes" id="UP000036987"/>
    </source>
</evidence>
<organism evidence="1 2">
    <name type="scientific">Zostera marina</name>
    <name type="common">Eelgrass</name>
    <dbReference type="NCBI Taxonomy" id="29655"/>
    <lineage>
        <taxon>Eukaryota</taxon>
        <taxon>Viridiplantae</taxon>
        <taxon>Streptophyta</taxon>
        <taxon>Embryophyta</taxon>
        <taxon>Tracheophyta</taxon>
        <taxon>Spermatophyta</taxon>
        <taxon>Magnoliopsida</taxon>
        <taxon>Liliopsida</taxon>
        <taxon>Zosteraceae</taxon>
        <taxon>Zostera</taxon>
    </lineage>
</organism>
<keyword evidence="2" id="KW-1185">Reference proteome</keyword>
<dbReference type="PANTHER" id="PTHR22876:SF5">
    <property type="entry name" value="CHROMOSOME 9 OPEN READING FRAME 85"/>
    <property type="match status" value="1"/>
</dbReference>
<dbReference type="Proteomes" id="UP000036987">
    <property type="component" value="Unassembled WGS sequence"/>
</dbReference>
<dbReference type="AlphaFoldDB" id="A0A0K9PD01"/>
<dbReference type="PANTHER" id="PTHR22876">
    <property type="entry name" value="ZGC:101016"/>
    <property type="match status" value="1"/>
</dbReference>
<gene>
    <name evidence="1" type="ORF">ZOSMA_287G00090</name>
</gene>
<dbReference type="EMBL" id="LFYR01000955">
    <property type="protein sequence ID" value="KMZ66846.1"/>
    <property type="molecule type" value="Genomic_DNA"/>
</dbReference>
<dbReference type="InterPro" id="IPR019351">
    <property type="entry name" value="DUF2039"/>
</dbReference>
<dbReference type="OMA" id="GFKNSMH"/>
<proteinExistence type="predicted"/>
<name>A0A0K9PD01_ZOSMR</name>